<organism evidence="1 2">
    <name type="scientific">Phyllobacterium zundukense</name>
    <dbReference type="NCBI Taxonomy" id="1867719"/>
    <lineage>
        <taxon>Bacteria</taxon>
        <taxon>Pseudomonadati</taxon>
        <taxon>Pseudomonadota</taxon>
        <taxon>Alphaproteobacteria</taxon>
        <taxon>Hyphomicrobiales</taxon>
        <taxon>Phyllobacteriaceae</taxon>
        <taxon>Phyllobacterium</taxon>
    </lineage>
</organism>
<proteinExistence type="predicted"/>
<name>A0ACD4CW83_9HYPH</name>
<dbReference type="EMBL" id="CP104970">
    <property type="protein sequence ID" value="UXN57752.1"/>
    <property type="molecule type" value="Genomic_DNA"/>
</dbReference>
<evidence type="ECO:0000313" key="1">
    <source>
        <dbReference type="EMBL" id="UXN57752.1"/>
    </source>
</evidence>
<sequence>MGPRAALITLGSRGALYADGKESFVVPAFPVVAIDTTAAGDAFNGGFASALAKGLPVREAVRQAMAIAALCVSRRGAQSSMPTAETVAEFLNHNMLKEI</sequence>
<keyword evidence="1" id="KW-0808">Transferase</keyword>
<keyword evidence="2" id="KW-1185">Reference proteome</keyword>
<dbReference type="Proteomes" id="UP001061991">
    <property type="component" value="Plasmid p_unnamed3"/>
</dbReference>
<reference evidence="1" key="1">
    <citation type="submission" date="2022-09" db="EMBL/GenBank/DDBJ databases">
        <title>Interaction between co-microsymbionts with complementary sets of symbiotic genes in legume-rhizobium systems.</title>
        <authorList>
            <person name="Safronova V."/>
            <person name="Sazanova A."/>
            <person name="Afonin A."/>
            <person name="Chirak E."/>
        </authorList>
    </citation>
    <scope>NUCLEOTIDE SEQUENCE</scope>
    <source>
        <strain evidence="1">A18/3m</strain>
    </source>
</reference>
<accession>A0ACD4CW83</accession>
<gene>
    <name evidence="1" type="ORF">N8E88_02780</name>
</gene>
<keyword evidence="1" id="KW-0614">Plasmid</keyword>
<evidence type="ECO:0000313" key="2">
    <source>
        <dbReference type="Proteomes" id="UP001061991"/>
    </source>
</evidence>
<geneLocation type="plasmid" evidence="1 2">
    <name>p_unnamed3</name>
</geneLocation>
<keyword evidence="1" id="KW-0418">Kinase</keyword>
<protein>
    <submittedName>
        <fullName evidence="1">PfkB family carbohydrate kinase</fullName>
    </submittedName>
</protein>